<feature type="compositionally biased region" description="Basic residues" evidence="1">
    <location>
        <begin position="57"/>
        <end position="67"/>
    </location>
</feature>
<evidence type="ECO:0000256" key="1">
    <source>
        <dbReference type="SAM" id="MobiDB-lite"/>
    </source>
</evidence>
<evidence type="ECO:0000313" key="3">
    <source>
        <dbReference type="Proteomes" id="UP000076858"/>
    </source>
</evidence>
<dbReference type="OrthoDB" id="10546915at2759"/>
<gene>
    <name evidence="2" type="ORF">APZ42_010011</name>
</gene>
<dbReference type="Proteomes" id="UP000076858">
    <property type="component" value="Unassembled WGS sequence"/>
</dbReference>
<feature type="non-terminal residue" evidence="2">
    <location>
        <position position="1"/>
    </location>
</feature>
<reference evidence="2 3" key="1">
    <citation type="submission" date="2016-03" db="EMBL/GenBank/DDBJ databases">
        <title>EvidentialGene: Evidence-directed Construction of Genes on Genomes.</title>
        <authorList>
            <person name="Gilbert D.G."/>
            <person name="Choi J.-H."/>
            <person name="Mockaitis K."/>
            <person name="Colbourne J."/>
            <person name="Pfrender M."/>
        </authorList>
    </citation>
    <scope>NUCLEOTIDE SEQUENCE [LARGE SCALE GENOMIC DNA]</scope>
    <source>
        <strain evidence="2 3">Xinb3</strain>
        <tissue evidence="2">Complete organism</tissue>
    </source>
</reference>
<name>A0A162BPV2_9CRUS</name>
<dbReference type="EMBL" id="LRGB01026710">
    <property type="protein sequence ID" value="KZR95930.1"/>
    <property type="molecule type" value="Genomic_DNA"/>
</dbReference>
<evidence type="ECO:0000313" key="2">
    <source>
        <dbReference type="EMBL" id="KZR95930.1"/>
    </source>
</evidence>
<keyword evidence="3" id="KW-1185">Reference proteome</keyword>
<proteinExistence type="predicted"/>
<sequence length="67" mass="8093">RLFILTIWRKFDYATADKVARRKAGEYLDADLAKVLEERDKREIKRKREKDKDRSRGQGKRFRGNHS</sequence>
<protein>
    <submittedName>
        <fullName evidence="2">Uncharacterized protein</fullName>
    </submittedName>
</protein>
<accession>A0A162BPV2</accession>
<comment type="caution">
    <text evidence="2">The sequence shown here is derived from an EMBL/GenBank/DDBJ whole genome shotgun (WGS) entry which is preliminary data.</text>
</comment>
<feature type="non-terminal residue" evidence="2">
    <location>
        <position position="67"/>
    </location>
</feature>
<dbReference type="AlphaFoldDB" id="A0A162BPV2"/>
<organism evidence="2 3">
    <name type="scientific">Daphnia magna</name>
    <dbReference type="NCBI Taxonomy" id="35525"/>
    <lineage>
        <taxon>Eukaryota</taxon>
        <taxon>Metazoa</taxon>
        <taxon>Ecdysozoa</taxon>
        <taxon>Arthropoda</taxon>
        <taxon>Crustacea</taxon>
        <taxon>Branchiopoda</taxon>
        <taxon>Diplostraca</taxon>
        <taxon>Cladocera</taxon>
        <taxon>Anomopoda</taxon>
        <taxon>Daphniidae</taxon>
        <taxon>Daphnia</taxon>
    </lineage>
</organism>
<feature type="region of interest" description="Disordered" evidence="1">
    <location>
        <begin position="43"/>
        <end position="67"/>
    </location>
</feature>